<organism evidence="2 3">
    <name type="scientific">Thamnocephalis sphaerospora</name>
    <dbReference type="NCBI Taxonomy" id="78915"/>
    <lineage>
        <taxon>Eukaryota</taxon>
        <taxon>Fungi</taxon>
        <taxon>Fungi incertae sedis</taxon>
        <taxon>Zoopagomycota</taxon>
        <taxon>Zoopagomycotina</taxon>
        <taxon>Zoopagomycetes</taxon>
        <taxon>Zoopagales</taxon>
        <taxon>Sigmoideomycetaceae</taxon>
        <taxon>Thamnocephalis</taxon>
    </lineage>
</organism>
<dbReference type="InterPro" id="IPR002737">
    <property type="entry name" value="MEMO1_fam"/>
</dbReference>
<dbReference type="OrthoDB" id="417112at2759"/>
<comment type="similarity">
    <text evidence="1">Belongs to the MEMO1 family.</text>
</comment>
<name>A0A4P9XJG6_9FUNG</name>
<reference evidence="3" key="1">
    <citation type="journal article" date="2018" name="Nat. Microbiol.">
        <title>Leveraging single-cell genomics to expand the fungal tree of life.</title>
        <authorList>
            <person name="Ahrendt S.R."/>
            <person name="Quandt C.A."/>
            <person name="Ciobanu D."/>
            <person name="Clum A."/>
            <person name="Salamov A."/>
            <person name="Andreopoulos B."/>
            <person name="Cheng J.F."/>
            <person name="Woyke T."/>
            <person name="Pelin A."/>
            <person name="Henrissat B."/>
            <person name="Reynolds N.K."/>
            <person name="Benny G.L."/>
            <person name="Smith M.E."/>
            <person name="James T.Y."/>
            <person name="Grigoriev I.V."/>
        </authorList>
    </citation>
    <scope>NUCLEOTIDE SEQUENCE [LARGE SCALE GENOMIC DNA]</scope>
    <source>
        <strain evidence="3">RSA 1356</strain>
    </source>
</reference>
<dbReference type="EMBL" id="KZ993003">
    <property type="protein sequence ID" value="RKP05904.1"/>
    <property type="molecule type" value="Genomic_DNA"/>
</dbReference>
<evidence type="ECO:0000256" key="1">
    <source>
        <dbReference type="ARBA" id="ARBA00006315"/>
    </source>
</evidence>
<dbReference type="Proteomes" id="UP000271241">
    <property type="component" value="Unassembled WGS sequence"/>
</dbReference>
<dbReference type="STRING" id="78915.A0A4P9XJG6"/>
<sequence>MSVRTASHAGSWYSSDPKKLSQELKHWLQSVPQRTEDDVPVPVRNARAIIAPHAGYSYSGETAAYAYKCINVSDIKRVFILGPSHHVYMSGCAISEFDEYATPLGPLKLDREVIEELKATGQFESMSSQTDEDEHSIEMHLPYIYKIMDSKEEEYTIVPILVGALNRLREEFYGKLLAPYLADPENLFIISSDFCHWGRRFSYTFYTIADPPSHAPSTASQFPVYTVPIHSCIERLDREGMHLIERMDPRIFHDYLKRSRNTICGRHPIAVLLWSLTQLYTGASSEDAPIIRFTRYAQSNRVMRPSESSVSYASAYTYIPANVKARRMPLPAE</sequence>
<accession>A0A4P9XJG6</accession>
<dbReference type="PANTHER" id="PTHR11060:SF0">
    <property type="entry name" value="PROTEIN MEMO1"/>
    <property type="match status" value="1"/>
</dbReference>
<dbReference type="PANTHER" id="PTHR11060">
    <property type="entry name" value="PROTEIN MEMO1"/>
    <property type="match status" value="1"/>
</dbReference>
<dbReference type="NCBIfam" id="TIGR04336">
    <property type="entry name" value="AmmeMemoSam_B"/>
    <property type="match status" value="1"/>
</dbReference>
<proteinExistence type="inferred from homology"/>
<evidence type="ECO:0000313" key="3">
    <source>
        <dbReference type="Proteomes" id="UP000271241"/>
    </source>
</evidence>
<dbReference type="HAMAP" id="MF_00055">
    <property type="entry name" value="MEMO1"/>
    <property type="match status" value="1"/>
</dbReference>
<dbReference type="Gene3D" id="3.40.830.10">
    <property type="entry name" value="LigB-like"/>
    <property type="match status" value="1"/>
</dbReference>
<keyword evidence="3" id="KW-1185">Reference proteome</keyword>
<dbReference type="CDD" id="cd07361">
    <property type="entry name" value="MEMO_like"/>
    <property type="match status" value="1"/>
</dbReference>
<dbReference type="AlphaFoldDB" id="A0A4P9XJG6"/>
<evidence type="ECO:0000313" key="2">
    <source>
        <dbReference type="EMBL" id="RKP05904.1"/>
    </source>
</evidence>
<dbReference type="Pfam" id="PF01875">
    <property type="entry name" value="Memo"/>
    <property type="match status" value="1"/>
</dbReference>
<protein>
    <submittedName>
        <fullName evidence="2">UPF0103-domain-containing protein</fullName>
    </submittedName>
</protein>
<gene>
    <name evidence="2" type="ORF">THASP1DRAFT_19183</name>
</gene>